<feature type="region of interest" description="Disordered" evidence="2">
    <location>
        <begin position="296"/>
        <end position="396"/>
    </location>
</feature>
<dbReference type="GO" id="GO:0008270">
    <property type="term" value="F:zinc ion binding"/>
    <property type="evidence" value="ECO:0007669"/>
    <property type="project" value="InterPro"/>
</dbReference>
<accession>A0AAN6YEB1</accession>
<keyword evidence="1" id="KW-0539">Nucleus</keyword>
<protein>
    <recommendedName>
        <fullName evidence="3">Zn(2)-C6 fungal-type domain-containing protein</fullName>
    </recommendedName>
</protein>
<sequence length="485" mass="50485">MADQQLESDPAPQRKRIAVACGRCRKRKIRCSGDPGNGTACSNCKNAGVDECLFLRVQSREAPMRVEPGDFYSNVDARMFANRAPVNTSLSYAQELPTMSSSDVVASYRGAAYPPYTTSKQYYPAYGGPYQDEFEYGLGVSSQSVMGQDCMHPLMPGHWGSATHHSRVKAPSAAESGYGNIMLAADPSPYAHAYAPAPSGSSLVHRPAHGVNSEHNNFSFTGVAASLPSTSSTERILPNPIQLGRASTLPYPGPHGSLKTPASVSTTPNPTGSLADVAATASYAGSFDTSPGLPYVSSTSSSMGTSHQNSSSVTRSFSSDTYSAASSEGRGGGGGGGGESIFGEQERSLQSQGSGFDLNTYTAEPRRDSTSTGAHSGSTLSNGHTYVPSDGGAHEVHSIHPVVTGTSASHHHASATQPVAAYAVLDSPTATSGPHHGQNGGHRQSQGHQSHHLHHHQTLAHSPISGGRGGNTTHADTRAAVGSRR</sequence>
<evidence type="ECO:0000256" key="2">
    <source>
        <dbReference type="SAM" id="MobiDB-lite"/>
    </source>
</evidence>
<gene>
    <name evidence="4" type="ORF">QBC37DRAFT_453065</name>
</gene>
<feature type="compositionally biased region" description="Gly residues" evidence="2">
    <location>
        <begin position="329"/>
        <end position="340"/>
    </location>
</feature>
<feature type="compositionally biased region" description="Low complexity" evidence="2">
    <location>
        <begin position="435"/>
        <end position="448"/>
    </location>
</feature>
<dbReference type="PROSITE" id="PS50048">
    <property type="entry name" value="ZN2_CY6_FUNGAL_2"/>
    <property type="match status" value="1"/>
</dbReference>
<evidence type="ECO:0000256" key="1">
    <source>
        <dbReference type="ARBA" id="ARBA00023242"/>
    </source>
</evidence>
<feature type="compositionally biased region" description="Polar residues" evidence="2">
    <location>
        <begin position="348"/>
        <end position="362"/>
    </location>
</feature>
<dbReference type="AlphaFoldDB" id="A0AAN6YEB1"/>
<dbReference type="InterPro" id="IPR001138">
    <property type="entry name" value="Zn2Cys6_DnaBD"/>
</dbReference>
<dbReference type="SMART" id="SM00066">
    <property type="entry name" value="GAL4"/>
    <property type="match status" value="1"/>
</dbReference>
<feature type="region of interest" description="Disordered" evidence="2">
    <location>
        <begin position="427"/>
        <end position="485"/>
    </location>
</feature>
<dbReference type="InterPro" id="IPR036864">
    <property type="entry name" value="Zn2-C6_fun-type_DNA-bd_sf"/>
</dbReference>
<feature type="domain" description="Zn(2)-C6 fungal-type" evidence="3">
    <location>
        <begin position="20"/>
        <end position="54"/>
    </location>
</feature>
<comment type="caution">
    <text evidence="4">The sequence shown here is derived from an EMBL/GenBank/DDBJ whole genome shotgun (WGS) entry which is preliminary data.</text>
</comment>
<feature type="compositionally biased region" description="Polar residues" evidence="2">
    <location>
        <begin position="260"/>
        <end position="271"/>
    </location>
</feature>
<proteinExistence type="predicted"/>
<feature type="compositionally biased region" description="Polar residues" evidence="2">
    <location>
        <begin position="370"/>
        <end position="384"/>
    </location>
</feature>
<dbReference type="EMBL" id="MU858064">
    <property type="protein sequence ID" value="KAK4216928.1"/>
    <property type="molecule type" value="Genomic_DNA"/>
</dbReference>
<evidence type="ECO:0000313" key="4">
    <source>
        <dbReference type="EMBL" id="KAK4216928.1"/>
    </source>
</evidence>
<dbReference type="PROSITE" id="PS00463">
    <property type="entry name" value="ZN2_CY6_FUNGAL_1"/>
    <property type="match status" value="1"/>
</dbReference>
<reference evidence="4" key="1">
    <citation type="journal article" date="2023" name="Mol. Phylogenet. Evol.">
        <title>Genome-scale phylogeny and comparative genomics of the fungal order Sordariales.</title>
        <authorList>
            <person name="Hensen N."/>
            <person name="Bonometti L."/>
            <person name="Westerberg I."/>
            <person name="Brannstrom I.O."/>
            <person name="Guillou S."/>
            <person name="Cros-Aarteil S."/>
            <person name="Calhoun S."/>
            <person name="Haridas S."/>
            <person name="Kuo A."/>
            <person name="Mondo S."/>
            <person name="Pangilinan J."/>
            <person name="Riley R."/>
            <person name="LaButti K."/>
            <person name="Andreopoulos B."/>
            <person name="Lipzen A."/>
            <person name="Chen C."/>
            <person name="Yan M."/>
            <person name="Daum C."/>
            <person name="Ng V."/>
            <person name="Clum A."/>
            <person name="Steindorff A."/>
            <person name="Ohm R.A."/>
            <person name="Martin F."/>
            <person name="Silar P."/>
            <person name="Natvig D.O."/>
            <person name="Lalanne C."/>
            <person name="Gautier V."/>
            <person name="Ament-Velasquez S.L."/>
            <person name="Kruys A."/>
            <person name="Hutchinson M.I."/>
            <person name="Powell A.J."/>
            <person name="Barry K."/>
            <person name="Miller A.N."/>
            <person name="Grigoriev I.V."/>
            <person name="Debuchy R."/>
            <person name="Gladieux P."/>
            <person name="Hiltunen Thoren M."/>
            <person name="Johannesson H."/>
        </authorList>
    </citation>
    <scope>NUCLEOTIDE SEQUENCE</scope>
    <source>
        <strain evidence="4">PSN293</strain>
    </source>
</reference>
<evidence type="ECO:0000313" key="5">
    <source>
        <dbReference type="Proteomes" id="UP001301769"/>
    </source>
</evidence>
<name>A0AAN6YEB1_9PEZI</name>
<dbReference type="CDD" id="cd00067">
    <property type="entry name" value="GAL4"/>
    <property type="match status" value="1"/>
</dbReference>
<dbReference type="SUPFAM" id="SSF57701">
    <property type="entry name" value="Zn2/Cys6 DNA-binding domain"/>
    <property type="match status" value="1"/>
</dbReference>
<dbReference type="Pfam" id="PF00172">
    <property type="entry name" value="Zn_clus"/>
    <property type="match status" value="1"/>
</dbReference>
<feature type="region of interest" description="Disordered" evidence="2">
    <location>
        <begin position="243"/>
        <end position="271"/>
    </location>
</feature>
<feature type="compositionally biased region" description="Basic residues" evidence="2">
    <location>
        <begin position="449"/>
        <end position="458"/>
    </location>
</feature>
<evidence type="ECO:0000259" key="3">
    <source>
        <dbReference type="PROSITE" id="PS50048"/>
    </source>
</evidence>
<feature type="compositionally biased region" description="Low complexity" evidence="2">
    <location>
        <begin position="297"/>
        <end position="327"/>
    </location>
</feature>
<organism evidence="4 5">
    <name type="scientific">Rhypophila decipiens</name>
    <dbReference type="NCBI Taxonomy" id="261697"/>
    <lineage>
        <taxon>Eukaryota</taxon>
        <taxon>Fungi</taxon>
        <taxon>Dikarya</taxon>
        <taxon>Ascomycota</taxon>
        <taxon>Pezizomycotina</taxon>
        <taxon>Sordariomycetes</taxon>
        <taxon>Sordariomycetidae</taxon>
        <taxon>Sordariales</taxon>
        <taxon>Naviculisporaceae</taxon>
        <taxon>Rhypophila</taxon>
    </lineage>
</organism>
<reference evidence="4" key="2">
    <citation type="submission" date="2023-05" db="EMBL/GenBank/DDBJ databases">
        <authorList>
            <consortium name="Lawrence Berkeley National Laboratory"/>
            <person name="Steindorff A."/>
            <person name="Hensen N."/>
            <person name="Bonometti L."/>
            <person name="Westerberg I."/>
            <person name="Brannstrom I.O."/>
            <person name="Guillou S."/>
            <person name="Cros-Aarteil S."/>
            <person name="Calhoun S."/>
            <person name="Haridas S."/>
            <person name="Kuo A."/>
            <person name="Mondo S."/>
            <person name="Pangilinan J."/>
            <person name="Riley R."/>
            <person name="Labutti K."/>
            <person name="Andreopoulos B."/>
            <person name="Lipzen A."/>
            <person name="Chen C."/>
            <person name="Yanf M."/>
            <person name="Daum C."/>
            <person name="Ng V."/>
            <person name="Clum A."/>
            <person name="Ohm R."/>
            <person name="Martin F."/>
            <person name="Silar P."/>
            <person name="Natvig D."/>
            <person name="Lalanne C."/>
            <person name="Gautier V."/>
            <person name="Ament-Velasquez S.L."/>
            <person name="Kruys A."/>
            <person name="Hutchinson M.I."/>
            <person name="Powell A.J."/>
            <person name="Barry K."/>
            <person name="Miller A.N."/>
            <person name="Grigoriev I.V."/>
            <person name="Debuchy R."/>
            <person name="Gladieux P."/>
            <person name="Thoren M.H."/>
            <person name="Johannesson H."/>
        </authorList>
    </citation>
    <scope>NUCLEOTIDE SEQUENCE</scope>
    <source>
        <strain evidence="4">PSN293</strain>
    </source>
</reference>
<keyword evidence="5" id="KW-1185">Reference proteome</keyword>
<dbReference type="GO" id="GO:0000981">
    <property type="term" value="F:DNA-binding transcription factor activity, RNA polymerase II-specific"/>
    <property type="evidence" value="ECO:0007669"/>
    <property type="project" value="InterPro"/>
</dbReference>
<dbReference type="Proteomes" id="UP001301769">
    <property type="component" value="Unassembled WGS sequence"/>
</dbReference>
<dbReference type="Gene3D" id="4.10.240.10">
    <property type="entry name" value="Zn(2)-C6 fungal-type DNA-binding domain"/>
    <property type="match status" value="1"/>
</dbReference>